<organism evidence="8 9">
    <name type="scientific">Ophiostoma piceae (strain UAMH 11346)</name>
    <name type="common">Sap stain fungus</name>
    <dbReference type="NCBI Taxonomy" id="1262450"/>
    <lineage>
        <taxon>Eukaryota</taxon>
        <taxon>Fungi</taxon>
        <taxon>Dikarya</taxon>
        <taxon>Ascomycota</taxon>
        <taxon>Pezizomycotina</taxon>
        <taxon>Sordariomycetes</taxon>
        <taxon>Sordariomycetidae</taxon>
        <taxon>Ophiostomatales</taxon>
        <taxon>Ophiostomataceae</taxon>
        <taxon>Ophiostoma</taxon>
    </lineage>
</organism>
<sequence>MTTETIEIPAFTATKLEAISTKCAQVARFFRTNRTKDVEWRKTQLRKLYWAVVDYTPQLVEALRRDLNKSHYEALISEIDFVKNDCLFLLSQIDKLAADEKLGAPDVPLTFYATRMRTRKEPLGAVLIIGAYNYPVNLLLCPFVGAIAAGCTAVLKPSEVSPNVAMVIQQLIEERMDPEAFSIVNGAIPETTALLDFRDPGELGEIDGEEHGWAKIFYTGGRQVARIVSAKAAATLTPVTLELGGRNPAFVTGHSDVALAARRLLWGKTLGAGQVCMSQNYVLVQRTVLDAFIKGLNDAFEKTFPNGASNSELAHIANERHFLRLKKMLDDTKGRIVMGGELDQKTLFMSPTAVLVDSVHDPLIHQESFGPIFSILPVDTLPEAIKIANQIDSTPLSLYSFGSKEENAKVLNEVTSGGATLNDSYMHGTVSTVSFGGVGHSGTGAYRGRASFEVFTHRRSVAETPGWMERFLRVRYMPYLWSERRMVELTAPRPNFDRNGDLNKGLVYWVRLVLGLGNGSSAKKGAFLRWCGCFLAVALAAYALRDRQGLLTLTSRKA</sequence>
<dbReference type="Pfam" id="PF00171">
    <property type="entry name" value="Aldedh"/>
    <property type="match status" value="1"/>
</dbReference>
<dbReference type="EMBL" id="KE148146">
    <property type="protein sequence ID" value="EPE10041.1"/>
    <property type="molecule type" value="Genomic_DNA"/>
</dbReference>
<dbReference type="STRING" id="1262450.S3CDE7"/>
<dbReference type="Gene3D" id="3.40.605.10">
    <property type="entry name" value="Aldehyde Dehydrogenase, Chain A, domain 1"/>
    <property type="match status" value="1"/>
</dbReference>
<keyword evidence="9" id="KW-1185">Reference proteome</keyword>
<dbReference type="InterPro" id="IPR016162">
    <property type="entry name" value="Ald_DH_N"/>
</dbReference>
<keyword evidence="2" id="KW-0125">Carotenoid biosynthesis</keyword>
<dbReference type="GO" id="GO:0004029">
    <property type="term" value="F:aldehyde dehydrogenase (NAD+) activity"/>
    <property type="evidence" value="ECO:0007669"/>
    <property type="project" value="TreeGrafter"/>
</dbReference>
<dbReference type="InterPro" id="IPR016163">
    <property type="entry name" value="Ald_DH_C"/>
</dbReference>
<dbReference type="HOGENOM" id="CLU_005391_3_1_1"/>
<dbReference type="Gene3D" id="3.40.309.10">
    <property type="entry name" value="Aldehyde Dehydrogenase, Chain A, domain 2"/>
    <property type="match status" value="1"/>
</dbReference>
<dbReference type="PANTHER" id="PTHR43570">
    <property type="entry name" value="ALDEHYDE DEHYDROGENASE"/>
    <property type="match status" value="1"/>
</dbReference>
<evidence type="ECO:0000256" key="4">
    <source>
        <dbReference type="ARBA" id="ARBA00066967"/>
    </source>
</evidence>
<proteinExistence type="inferred from homology"/>
<dbReference type="PANTHER" id="PTHR43570:SF11">
    <property type="entry name" value="ALDEHYDE DEHYDROGENASE"/>
    <property type="match status" value="1"/>
</dbReference>
<evidence type="ECO:0000313" key="9">
    <source>
        <dbReference type="Proteomes" id="UP000016923"/>
    </source>
</evidence>
<dbReference type="OrthoDB" id="440325at2759"/>
<dbReference type="GO" id="GO:0016117">
    <property type="term" value="P:carotenoid biosynthetic process"/>
    <property type="evidence" value="ECO:0007669"/>
    <property type="project" value="UniProtKB-KW"/>
</dbReference>
<dbReference type="GO" id="GO:0006081">
    <property type="term" value="P:aldehyde metabolic process"/>
    <property type="evidence" value="ECO:0007669"/>
    <property type="project" value="InterPro"/>
</dbReference>
<evidence type="ECO:0000256" key="2">
    <source>
        <dbReference type="ARBA" id="ARBA00022746"/>
    </source>
</evidence>
<evidence type="ECO:0000256" key="3">
    <source>
        <dbReference type="ARBA" id="ARBA00023002"/>
    </source>
</evidence>
<evidence type="ECO:0000256" key="1">
    <source>
        <dbReference type="ARBA" id="ARBA00009986"/>
    </source>
</evidence>
<name>S3CDE7_OPHP1</name>
<dbReference type="VEuPathDB" id="FungiDB:F503_05136"/>
<reference evidence="8 9" key="1">
    <citation type="journal article" date="2013" name="BMC Genomics">
        <title>The genome and transcriptome of the pine saprophyte Ophiostoma piceae, and a comparison with the bark beetle-associated pine pathogen Grosmannia clavigera.</title>
        <authorList>
            <person name="Haridas S."/>
            <person name="Wang Y."/>
            <person name="Lim L."/>
            <person name="Massoumi Alamouti S."/>
            <person name="Jackman S."/>
            <person name="Docking R."/>
            <person name="Robertson G."/>
            <person name="Birol I."/>
            <person name="Bohlmann J."/>
            <person name="Breuil C."/>
        </authorList>
    </citation>
    <scope>NUCLEOTIDE SEQUENCE [LARGE SCALE GENOMIC DNA]</scope>
    <source>
        <strain evidence="8 9">UAMH 11346</strain>
    </source>
</reference>
<evidence type="ECO:0000256" key="6">
    <source>
        <dbReference type="ARBA" id="ARBA00082640"/>
    </source>
</evidence>
<dbReference type="eggNOG" id="KOG2456">
    <property type="taxonomic scope" value="Eukaryota"/>
</dbReference>
<dbReference type="EC" id="1.2.1.82" evidence="4"/>
<dbReference type="InterPro" id="IPR016161">
    <property type="entry name" value="Ald_DH/histidinol_DH"/>
</dbReference>
<comment type="similarity">
    <text evidence="1">Belongs to the aldehyde dehydrogenase family.</text>
</comment>
<evidence type="ECO:0000313" key="8">
    <source>
        <dbReference type="EMBL" id="EPE10041.1"/>
    </source>
</evidence>
<gene>
    <name evidence="8" type="ORF">F503_05136</name>
</gene>
<evidence type="ECO:0000256" key="5">
    <source>
        <dbReference type="ARBA" id="ARBA00071369"/>
    </source>
</evidence>
<dbReference type="AlphaFoldDB" id="S3CDE7"/>
<dbReference type="Proteomes" id="UP000016923">
    <property type="component" value="Unassembled WGS sequence"/>
</dbReference>
<keyword evidence="3" id="KW-0560">Oxidoreductase</keyword>
<feature type="domain" description="Aldehyde dehydrogenase" evidence="7">
    <location>
        <begin position="16"/>
        <end position="461"/>
    </location>
</feature>
<dbReference type="InterPro" id="IPR015590">
    <property type="entry name" value="Aldehyde_DH_dom"/>
</dbReference>
<dbReference type="OMA" id="EIDWCKQ"/>
<evidence type="ECO:0000259" key="7">
    <source>
        <dbReference type="Pfam" id="PF00171"/>
    </source>
</evidence>
<dbReference type="FunFam" id="3.40.605.10:FF:000004">
    <property type="entry name" value="Aldehyde dehydrogenase"/>
    <property type="match status" value="1"/>
</dbReference>
<accession>S3CDE7</accession>
<dbReference type="GO" id="GO:0005737">
    <property type="term" value="C:cytoplasm"/>
    <property type="evidence" value="ECO:0007669"/>
    <property type="project" value="TreeGrafter"/>
</dbReference>
<protein>
    <recommendedName>
        <fullName evidence="5">Beta-apo-4'-carotenal oxygenase</fullName>
        <ecNumber evidence="4">1.2.1.82</ecNumber>
    </recommendedName>
    <alternativeName>
        <fullName evidence="6">Beta-apo-4'-carotenal dehydrogenase</fullName>
    </alternativeName>
</protein>
<dbReference type="SUPFAM" id="SSF53720">
    <property type="entry name" value="ALDH-like"/>
    <property type="match status" value="1"/>
</dbReference>
<dbReference type="InterPro" id="IPR012394">
    <property type="entry name" value="Aldehyde_DH_NAD(P)"/>
</dbReference>